<dbReference type="FunFam" id="1.25.40.420:FF:000005">
    <property type="entry name" value="BTB/POZ domain-containing protein 9"/>
    <property type="match status" value="1"/>
</dbReference>
<reference evidence="2" key="1">
    <citation type="submission" date="2020-11" db="EMBL/GenBank/DDBJ databases">
        <authorList>
            <person name="Tran Van P."/>
        </authorList>
    </citation>
    <scope>NUCLEOTIDE SEQUENCE</scope>
</reference>
<dbReference type="SMART" id="SM00875">
    <property type="entry name" value="BACK"/>
    <property type="match status" value="1"/>
</dbReference>
<dbReference type="InterPro" id="IPR052407">
    <property type="entry name" value="BTB_POZ_domain_cont_9"/>
</dbReference>
<dbReference type="GO" id="GO:0005737">
    <property type="term" value="C:cytoplasm"/>
    <property type="evidence" value="ECO:0007669"/>
    <property type="project" value="TreeGrafter"/>
</dbReference>
<dbReference type="Pfam" id="PF00754">
    <property type="entry name" value="F5_F8_type_C"/>
    <property type="match status" value="1"/>
</dbReference>
<evidence type="ECO:0000259" key="1">
    <source>
        <dbReference type="PROSITE" id="PS50097"/>
    </source>
</evidence>
<evidence type="ECO:0000313" key="3">
    <source>
        <dbReference type="Proteomes" id="UP000759131"/>
    </source>
</evidence>
<dbReference type="GO" id="GO:0050804">
    <property type="term" value="P:modulation of chemical synaptic transmission"/>
    <property type="evidence" value="ECO:0007669"/>
    <property type="project" value="TreeGrafter"/>
</dbReference>
<keyword evidence="3" id="KW-1185">Reference proteome</keyword>
<proteinExistence type="predicted"/>
<dbReference type="CDD" id="cd18287">
    <property type="entry name" value="BTB_POZ_BTBD9"/>
    <property type="match status" value="1"/>
</dbReference>
<dbReference type="PROSITE" id="PS50097">
    <property type="entry name" value="BTB"/>
    <property type="match status" value="1"/>
</dbReference>
<feature type="domain" description="BTB" evidence="1">
    <location>
        <begin position="55"/>
        <end position="122"/>
    </location>
</feature>
<sequence>MSDSHPKSSEMAATTGGVGGAGDCVPTIALMAGEVNHISQLSDNLSALYLSETFSDITLLVDDQRLPAHRVLLAARSDYFRALLYGGMRESTEKEVRLTVSSVQAFKYLLKYLYCGHIQLKSFKEEIILEIFGLSHEYGFLELEESICEYLKDTLSIRNVCVIYDTANLFLLKPLADVCRAFVDRQALDVIRSDNFCALSAATLKEMISRDSFCAQEIDIFRAVSEWTQRNQALCNSSPETVRDIMSCIRLSLISVNDLLSVVRTSGLVDPDAILDAIQAKNESRDTDLQYRGCLLPEVNVACGRFNSQVLNGENRASLLDGDNHNYDMEKGFTRHHIDEASGQGILIQLGRQCIINHIRVLLWDKDMRAYSYYIEISMDQKDWLRVIDHTGYLCRSWQYLYFPARVAKYIRLVGTHNTLNRVFHVVAFECMYTNKKFEVDRGLL</sequence>
<dbReference type="InterPro" id="IPR008979">
    <property type="entry name" value="Galactose-bd-like_sf"/>
</dbReference>
<accession>A0A7R9Q6U2</accession>
<feature type="non-terminal residue" evidence="2">
    <location>
        <position position="445"/>
    </location>
</feature>
<gene>
    <name evidence="2" type="ORF">OSB1V03_LOCUS13610</name>
</gene>
<dbReference type="FunFam" id="2.60.120.260:FF:000038">
    <property type="entry name" value="BTB/POZ domain-containing protein 9"/>
    <property type="match status" value="1"/>
</dbReference>
<dbReference type="OrthoDB" id="6408997at2759"/>
<dbReference type="PANTHER" id="PTHR46306">
    <property type="entry name" value="BTB/POZ DOMAIN-CONTAINING PROTEIN 9"/>
    <property type="match status" value="1"/>
</dbReference>
<dbReference type="SUPFAM" id="SSF49785">
    <property type="entry name" value="Galactose-binding domain-like"/>
    <property type="match status" value="1"/>
</dbReference>
<dbReference type="EMBL" id="OC866917">
    <property type="protein sequence ID" value="CAD7633212.1"/>
    <property type="molecule type" value="Genomic_DNA"/>
</dbReference>
<dbReference type="EMBL" id="CAJPIZ010012342">
    <property type="protein sequence ID" value="CAG2113642.1"/>
    <property type="molecule type" value="Genomic_DNA"/>
</dbReference>
<evidence type="ECO:0000313" key="2">
    <source>
        <dbReference type="EMBL" id="CAD7633212.1"/>
    </source>
</evidence>
<dbReference type="InterPro" id="IPR000421">
    <property type="entry name" value="FA58C"/>
</dbReference>
<organism evidence="2">
    <name type="scientific">Medioppia subpectinata</name>
    <dbReference type="NCBI Taxonomy" id="1979941"/>
    <lineage>
        <taxon>Eukaryota</taxon>
        <taxon>Metazoa</taxon>
        <taxon>Ecdysozoa</taxon>
        <taxon>Arthropoda</taxon>
        <taxon>Chelicerata</taxon>
        <taxon>Arachnida</taxon>
        <taxon>Acari</taxon>
        <taxon>Acariformes</taxon>
        <taxon>Sarcoptiformes</taxon>
        <taxon>Oribatida</taxon>
        <taxon>Brachypylina</taxon>
        <taxon>Oppioidea</taxon>
        <taxon>Oppiidae</taxon>
        <taxon>Medioppia</taxon>
    </lineage>
</organism>
<dbReference type="Pfam" id="PF00651">
    <property type="entry name" value="BTB"/>
    <property type="match status" value="1"/>
</dbReference>
<dbReference type="SUPFAM" id="SSF54695">
    <property type="entry name" value="POZ domain"/>
    <property type="match status" value="1"/>
</dbReference>
<dbReference type="Gene3D" id="1.25.40.420">
    <property type="match status" value="1"/>
</dbReference>
<protein>
    <recommendedName>
        <fullName evidence="1">BTB domain-containing protein</fullName>
    </recommendedName>
</protein>
<dbReference type="GO" id="GO:0008344">
    <property type="term" value="P:adult locomotory behavior"/>
    <property type="evidence" value="ECO:0007669"/>
    <property type="project" value="TreeGrafter"/>
</dbReference>
<dbReference type="GO" id="GO:0048512">
    <property type="term" value="P:circadian behavior"/>
    <property type="evidence" value="ECO:0007669"/>
    <property type="project" value="TreeGrafter"/>
</dbReference>
<dbReference type="SMART" id="SM00225">
    <property type="entry name" value="BTB"/>
    <property type="match status" value="1"/>
</dbReference>
<dbReference type="Gene3D" id="2.60.120.260">
    <property type="entry name" value="Galactose-binding domain-like"/>
    <property type="match status" value="1"/>
</dbReference>
<dbReference type="InterPro" id="IPR011333">
    <property type="entry name" value="SKP1/BTB/POZ_sf"/>
</dbReference>
<dbReference type="Proteomes" id="UP000759131">
    <property type="component" value="Unassembled WGS sequence"/>
</dbReference>
<dbReference type="InterPro" id="IPR000210">
    <property type="entry name" value="BTB/POZ_dom"/>
</dbReference>
<dbReference type="AlphaFoldDB" id="A0A7R9Q6U2"/>
<name>A0A7R9Q6U2_9ACAR</name>
<dbReference type="Gene3D" id="3.30.710.10">
    <property type="entry name" value="Potassium Channel Kv1.1, Chain A"/>
    <property type="match status" value="1"/>
</dbReference>
<dbReference type="PANTHER" id="PTHR46306:SF1">
    <property type="entry name" value="BTB_POZ DOMAIN-CONTAINING PROTEIN 9"/>
    <property type="match status" value="1"/>
</dbReference>
<dbReference type="Pfam" id="PF07707">
    <property type="entry name" value="BACK"/>
    <property type="match status" value="1"/>
</dbReference>
<dbReference type="InterPro" id="IPR011705">
    <property type="entry name" value="BACK"/>
</dbReference>